<evidence type="ECO:0000313" key="1">
    <source>
        <dbReference type="EMBL" id="RNF03665.1"/>
    </source>
</evidence>
<dbReference type="EC" id="2.7.7.49" evidence="1"/>
<dbReference type="AlphaFoldDB" id="A0A422NDW0"/>
<dbReference type="GO" id="GO:0003964">
    <property type="term" value="F:RNA-directed DNA polymerase activity"/>
    <property type="evidence" value="ECO:0007669"/>
    <property type="project" value="UniProtKB-KW"/>
</dbReference>
<keyword evidence="1" id="KW-0695">RNA-directed DNA polymerase</keyword>
<organism evidence="1 2">
    <name type="scientific">Trypanosoma conorhini</name>
    <dbReference type="NCBI Taxonomy" id="83891"/>
    <lineage>
        <taxon>Eukaryota</taxon>
        <taxon>Discoba</taxon>
        <taxon>Euglenozoa</taxon>
        <taxon>Kinetoplastea</taxon>
        <taxon>Metakinetoplastina</taxon>
        <taxon>Trypanosomatida</taxon>
        <taxon>Trypanosomatidae</taxon>
        <taxon>Trypanosoma</taxon>
    </lineage>
</organism>
<gene>
    <name evidence="1" type="ORF">Tco025E_08134</name>
</gene>
<comment type="caution">
    <text evidence="1">The sequence shown here is derived from an EMBL/GenBank/DDBJ whole genome shotgun (WGS) entry which is preliminary data.</text>
</comment>
<dbReference type="OrthoDB" id="269788at2759"/>
<dbReference type="GeneID" id="40321745"/>
<sequence length="480" mass="53206">MVLGPVLFSIGTLAALRRLQQSFPAAEFTAYLDDVTVAAPPGILRQACDATARAMLALGIETNEDKTEVLSTKGPVDMAVQPLPFARVLGAGIANEPESPLITEYVQRKTEETNRLFRAIVELPFAKCTQWRLLAVSALPRLTFLLRTHDPRHTRDAAEWFDVRVTGVLSTLIDGPVTKRARDIAALPVRRGGCGLRRQRDIAEFAYACLGEKGKQRALTAELEDERQRDLFNNLQGPDRKVFVANTAPGAGRPLTDPQVHADDRGFATYLRERMLLRVLPEGQQCVCGADASNDHVHTCSRLHQNPRTTRHDMINMAFANGLRLCGFQCGLEPRLTEVSRRRPDILVVGLDTYAVTDVTVTYPGRVTTPKAEETLEDCDPMRAARERLTQKRQKYRHWALGNGLDFEPFVMLTNGAIHPTSRWWLRRVLGNQDHRLTITTAYDFIIAETLTALLRGNVSVFNAASGRGTPGGGPGQARP</sequence>
<keyword evidence="1" id="KW-0808">Transferase</keyword>
<dbReference type="EMBL" id="MKKU01000711">
    <property type="protein sequence ID" value="RNF03665.1"/>
    <property type="molecule type" value="Genomic_DNA"/>
</dbReference>
<keyword evidence="1" id="KW-0548">Nucleotidyltransferase</keyword>
<dbReference type="RefSeq" id="XP_029224885.1">
    <property type="nucleotide sequence ID" value="XM_029374990.1"/>
</dbReference>
<name>A0A422NDW0_9TRYP</name>
<accession>A0A422NDW0</accession>
<reference evidence="1 2" key="1">
    <citation type="journal article" date="2018" name="BMC Genomics">
        <title>Genomic comparison of Trypanosoma conorhini and Trypanosoma rangeli to Trypanosoma cruzi strains of high and low virulence.</title>
        <authorList>
            <person name="Bradwell K.R."/>
            <person name="Koparde V.N."/>
            <person name="Matveyev A.V."/>
            <person name="Serrano M.G."/>
            <person name="Alves J.M."/>
            <person name="Parikh H."/>
            <person name="Huang B."/>
            <person name="Lee V."/>
            <person name="Espinosa-Alvarez O."/>
            <person name="Ortiz P.A."/>
            <person name="Costa-Martins A.G."/>
            <person name="Teixeira M.M."/>
            <person name="Buck G.A."/>
        </authorList>
    </citation>
    <scope>NUCLEOTIDE SEQUENCE [LARGE SCALE GENOMIC DNA]</scope>
    <source>
        <strain evidence="1 2">025E</strain>
    </source>
</reference>
<keyword evidence="2" id="KW-1185">Reference proteome</keyword>
<dbReference type="Proteomes" id="UP000284403">
    <property type="component" value="Unassembled WGS sequence"/>
</dbReference>
<protein>
    <submittedName>
        <fullName evidence="1">SLACS reverse transcriptase</fullName>
        <ecNumber evidence="1">2.7.7.49</ecNumber>
    </submittedName>
</protein>
<proteinExistence type="predicted"/>
<evidence type="ECO:0000313" key="2">
    <source>
        <dbReference type="Proteomes" id="UP000284403"/>
    </source>
</evidence>